<gene>
    <name evidence="4" type="ORF">C1880_00165</name>
</gene>
<evidence type="ECO:0000313" key="5">
    <source>
        <dbReference type="Proteomes" id="UP000253792"/>
    </source>
</evidence>
<keyword evidence="5" id="KW-1185">Reference proteome</keyword>
<evidence type="ECO:0000256" key="2">
    <source>
        <dbReference type="SAM" id="Phobius"/>
    </source>
</evidence>
<feature type="compositionally biased region" description="Basic residues" evidence="1">
    <location>
        <begin position="18"/>
        <end position="31"/>
    </location>
</feature>
<dbReference type="RefSeq" id="WP_114619842.1">
    <property type="nucleotide sequence ID" value="NZ_PPTP01000001.1"/>
</dbReference>
<dbReference type="PANTHER" id="PTHR37806:SF1">
    <property type="entry name" value="PEPTIDASE C39-LIKE DOMAIN-CONTAINING PROTEIN"/>
    <property type="match status" value="1"/>
</dbReference>
<dbReference type="OrthoDB" id="1164310at2"/>
<dbReference type="Proteomes" id="UP000253792">
    <property type="component" value="Unassembled WGS sequence"/>
</dbReference>
<dbReference type="Gene3D" id="3.90.70.10">
    <property type="entry name" value="Cysteine proteinases"/>
    <property type="match status" value="1"/>
</dbReference>
<organism evidence="4 5">
    <name type="scientific">Senegalimassilia anaerobia</name>
    <dbReference type="NCBI Taxonomy" id="1473216"/>
    <lineage>
        <taxon>Bacteria</taxon>
        <taxon>Bacillati</taxon>
        <taxon>Actinomycetota</taxon>
        <taxon>Coriobacteriia</taxon>
        <taxon>Coriobacteriales</taxon>
        <taxon>Coriobacteriaceae</taxon>
        <taxon>Senegalimassilia</taxon>
    </lineage>
</organism>
<name>A0A369LCC4_9ACTN</name>
<sequence length="344" mass="36649">MGEPIDTHFDKQEASQGRHARTAPRSGRHARMAAGASSWSVRRRSLVAAIAVAMAALVLVGVLAVHGRAGASGDGDQSTAQEAVESQTLETAYAADDSTETQRDQQSQDAEAAESVAPGMRPDDADGFSRNRRDALGAMGQELPDGFGRPNVMQAVSFTGLSGTSANVPELFQYPSMPAGCEIYSLTAVLQAMGHDADSDSIVANQLPFDVEGDDYASAFWGDPYWSGEGMPPAIMTAGNAFLEEAGASERFANITGADFDELASKASSGTPVLVWTTLDFEDPCFEEPLEANSFYDLEHCVVLLGVEGHRACIMDPTQGYVTVNYSWFKYLYEQCGSMALAIA</sequence>
<feature type="domain" description="Peptidase C39-like" evidence="3">
    <location>
        <begin position="167"/>
        <end position="317"/>
    </location>
</feature>
<evidence type="ECO:0000259" key="3">
    <source>
        <dbReference type="Pfam" id="PF13529"/>
    </source>
</evidence>
<proteinExistence type="predicted"/>
<dbReference type="STRING" id="1034345.GCA_000236865_01474"/>
<accession>A0A369LCC4</accession>
<dbReference type="Pfam" id="PF13529">
    <property type="entry name" value="Peptidase_C39_2"/>
    <property type="match status" value="1"/>
</dbReference>
<feature type="region of interest" description="Disordered" evidence="1">
    <location>
        <begin position="1"/>
        <end position="37"/>
    </location>
</feature>
<dbReference type="InterPro" id="IPR039564">
    <property type="entry name" value="Peptidase_C39-like"/>
</dbReference>
<feature type="compositionally biased region" description="Basic and acidic residues" evidence="1">
    <location>
        <begin position="1"/>
        <end position="13"/>
    </location>
</feature>
<feature type="transmembrane region" description="Helical" evidence="2">
    <location>
        <begin position="46"/>
        <end position="65"/>
    </location>
</feature>
<feature type="region of interest" description="Disordered" evidence="1">
    <location>
        <begin position="93"/>
        <end position="131"/>
    </location>
</feature>
<keyword evidence="2" id="KW-0472">Membrane</keyword>
<keyword evidence="2" id="KW-0812">Transmembrane</keyword>
<evidence type="ECO:0000313" key="4">
    <source>
        <dbReference type="EMBL" id="RDB57281.1"/>
    </source>
</evidence>
<feature type="compositionally biased region" description="Basic and acidic residues" evidence="1">
    <location>
        <begin position="121"/>
        <end position="131"/>
    </location>
</feature>
<evidence type="ECO:0000256" key="1">
    <source>
        <dbReference type="SAM" id="MobiDB-lite"/>
    </source>
</evidence>
<reference evidence="4 5" key="1">
    <citation type="journal article" date="2018" name="Elife">
        <title>Discovery and characterization of a prevalent human gut bacterial enzyme sufficient for the inactivation of a family of plant toxins.</title>
        <authorList>
            <person name="Koppel N."/>
            <person name="Bisanz J.E."/>
            <person name="Pandelia M.E."/>
            <person name="Turnbaugh P.J."/>
            <person name="Balskus E.P."/>
        </authorList>
    </citation>
    <scope>NUCLEOTIDE SEQUENCE [LARGE SCALE GENOMIC DNA]</scope>
    <source>
        <strain evidence="5">anaerobia AP69FAA</strain>
    </source>
</reference>
<dbReference type="AlphaFoldDB" id="A0A369LCC4"/>
<dbReference type="PANTHER" id="PTHR37806">
    <property type="entry name" value="LMO0724 PROTEIN"/>
    <property type="match status" value="1"/>
</dbReference>
<protein>
    <recommendedName>
        <fullName evidence="3">Peptidase C39-like domain-containing protein</fullName>
    </recommendedName>
</protein>
<comment type="caution">
    <text evidence="4">The sequence shown here is derived from an EMBL/GenBank/DDBJ whole genome shotgun (WGS) entry which is preliminary data.</text>
</comment>
<dbReference type="EMBL" id="PPTP01000001">
    <property type="protein sequence ID" value="RDB57281.1"/>
    <property type="molecule type" value="Genomic_DNA"/>
</dbReference>
<keyword evidence="2" id="KW-1133">Transmembrane helix</keyword>